<evidence type="ECO:0000256" key="6">
    <source>
        <dbReference type="ARBA" id="ARBA00022989"/>
    </source>
</evidence>
<feature type="transmembrane region" description="Helical" evidence="8">
    <location>
        <begin position="389"/>
        <end position="408"/>
    </location>
</feature>
<keyword evidence="4" id="KW-1003">Cell membrane</keyword>
<proteinExistence type="inferred from homology"/>
<gene>
    <name evidence="9" type="ORF">HA50_27645</name>
</gene>
<dbReference type="PANTHER" id="PTHR30472:SF37">
    <property type="entry name" value="FE(3+) DICITRATE TRANSPORT SYSTEM PERMEASE PROTEIN FECD-RELATED"/>
    <property type="match status" value="1"/>
</dbReference>
<dbReference type="STRING" id="55209.HA50_27645"/>
<sequence>MMTRHPALLCTLLFAIAMLLSLQQLSQQLAWPDIWQALHGSANPSLAQQIFSQMWLPRQGMALLCGLALGFTGVVMQQALRNPLAEPLTLGIASGATLALSLASLAGPAWLLAGREWIALSGALLAFAVVFLLSLRQGFTPLALTLAGMLVNLYCGSVNLLLTIIYDRSLAAVFIWGGGALTQQNASPFWWLLPRVLMAALPVLLILRPLRLLALDERVTHSIGMPAGLVRGIALLSALVISSLVISVVGVIGFIGLAAPHLAMLAGAKHLRQKLIWSPLLAAGLLWLTDQGVSRLNGIGGLLLPTGMMTALAGGPLLLWFLPRLRHIFQPDVSEPAQIPFPTHRNILLPVIALFFLLLAVSLDFARGITGWHWNSLAELHALLPFRLPRLLAALSAGVLLAAAGVIIQRVSRNPMASPELLGIGAGASLGITVQLLLWPLGGIVLMLASSAIGALLTLALTLWQARHYALNPQRMLLSGLAITALFQSVAAIVMSNNGMAAAMLRQLMTGSTYYVNASTAAIALVLALLLLALTPLLRRALLLLPLHPVSPSLGLNVTRARLLLMVLAAAMTGVATLIVGPLSFIGLLGPQLARQLGARRPLGQLILAVLIAAVLMMLADWAGSNLLYPRQIPAGLMATLIGGPWLALLLWRPLNSTNS</sequence>
<evidence type="ECO:0000256" key="2">
    <source>
        <dbReference type="ARBA" id="ARBA00007935"/>
    </source>
</evidence>
<feature type="transmembrane region" description="Helical" evidence="8">
    <location>
        <begin position="117"/>
        <end position="135"/>
    </location>
</feature>
<evidence type="ECO:0000256" key="1">
    <source>
        <dbReference type="ARBA" id="ARBA00004651"/>
    </source>
</evidence>
<feature type="transmembrane region" description="Helical" evidence="8">
    <location>
        <begin position="564"/>
        <end position="590"/>
    </location>
</feature>
<dbReference type="InterPro" id="IPR037294">
    <property type="entry name" value="ABC_BtuC-like"/>
</dbReference>
<dbReference type="Gene3D" id="1.10.3470.10">
    <property type="entry name" value="ABC transporter involved in vitamin B12 uptake, BtuC"/>
    <property type="match status" value="2"/>
</dbReference>
<evidence type="ECO:0000256" key="5">
    <source>
        <dbReference type="ARBA" id="ARBA00022692"/>
    </source>
</evidence>
<dbReference type="InterPro" id="IPR000522">
    <property type="entry name" value="ABC_transptr_permease_BtuC"/>
</dbReference>
<evidence type="ECO:0000313" key="10">
    <source>
        <dbReference type="Proteomes" id="UP000193749"/>
    </source>
</evidence>
<feature type="transmembrane region" description="Helical" evidence="8">
    <location>
        <begin position="189"/>
        <end position="207"/>
    </location>
</feature>
<evidence type="ECO:0000256" key="3">
    <source>
        <dbReference type="ARBA" id="ARBA00022448"/>
    </source>
</evidence>
<accession>A0A1X1EFW1</accession>
<comment type="similarity">
    <text evidence="2">Belongs to the binding-protein-dependent transport system permease family. FecCD subfamily.</text>
</comment>
<feature type="transmembrane region" description="Helical" evidence="8">
    <location>
        <begin position="632"/>
        <end position="652"/>
    </location>
</feature>
<feature type="transmembrane region" description="Helical" evidence="8">
    <location>
        <begin position="420"/>
        <end position="438"/>
    </location>
</feature>
<feature type="transmembrane region" description="Helical" evidence="8">
    <location>
        <begin position="88"/>
        <end position="111"/>
    </location>
</feature>
<feature type="transmembrane region" description="Helical" evidence="8">
    <location>
        <begin position="444"/>
        <end position="464"/>
    </location>
</feature>
<protein>
    <submittedName>
        <fullName evidence="9">Fe3+-hydroxamate ABC transporter permease FhuB</fullName>
    </submittedName>
</protein>
<comment type="caution">
    <text evidence="9">The sequence shown here is derived from an EMBL/GenBank/DDBJ whole genome shotgun (WGS) entry which is preliminary data.</text>
</comment>
<dbReference type="GO" id="GO:0022857">
    <property type="term" value="F:transmembrane transporter activity"/>
    <property type="evidence" value="ECO:0007669"/>
    <property type="project" value="InterPro"/>
</dbReference>
<dbReference type="GO" id="GO:0005886">
    <property type="term" value="C:plasma membrane"/>
    <property type="evidence" value="ECO:0007669"/>
    <property type="project" value="UniProtKB-SubCell"/>
</dbReference>
<organism evidence="9 10">
    <name type="scientific">Pantoea cypripedii</name>
    <name type="common">Pectobacterium cypripedii</name>
    <name type="synonym">Erwinia cypripedii</name>
    <dbReference type="NCBI Taxonomy" id="55209"/>
    <lineage>
        <taxon>Bacteria</taxon>
        <taxon>Pseudomonadati</taxon>
        <taxon>Pseudomonadota</taxon>
        <taxon>Gammaproteobacteria</taxon>
        <taxon>Enterobacterales</taxon>
        <taxon>Erwiniaceae</taxon>
        <taxon>Pantoea</taxon>
    </lineage>
</organism>
<name>A0A1X1EFW1_PANCY</name>
<feature type="transmembrane region" description="Helical" evidence="8">
    <location>
        <begin position="142"/>
        <end position="166"/>
    </location>
</feature>
<dbReference type="AlphaFoldDB" id="A0A1X1EFW1"/>
<evidence type="ECO:0000256" key="8">
    <source>
        <dbReference type="SAM" id="Phobius"/>
    </source>
</evidence>
<feature type="transmembrane region" description="Helical" evidence="8">
    <location>
        <begin position="476"/>
        <end position="494"/>
    </location>
</feature>
<feature type="transmembrane region" description="Helical" evidence="8">
    <location>
        <begin position="514"/>
        <end position="534"/>
    </location>
</feature>
<evidence type="ECO:0000256" key="7">
    <source>
        <dbReference type="ARBA" id="ARBA00023136"/>
    </source>
</evidence>
<dbReference type="RefSeq" id="WP_084880393.1">
    <property type="nucleotide sequence ID" value="NZ_JAGGMY010000004.1"/>
</dbReference>
<reference evidence="9 10" key="1">
    <citation type="journal article" date="2017" name="Antonie Van Leeuwenhoek">
        <title>Phylogenomic resolution of the bacterial genus Pantoea and its relationship with Erwinia and Tatumella.</title>
        <authorList>
            <person name="Palmer M."/>
            <person name="Steenkamp E.T."/>
            <person name="Coetzee M.P."/>
            <person name="Chan W.Y."/>
            <person name="van Zyl E."/>
            <person name="De Maayer P."/>
            <person name="Coutinho T.A."/>
            <person name="Blom J."/>
            <person name="Smits T.H."/>
            <person name="Duffy B."/>
            <person name="Venter S.N."/>
        </authorList>
    </citation>
    <scope>NUCLEOTIDE SEQUENCE [LARGE SCALE GENOMIC DNA]</scope>
    <source>
        <strain evidence="9 10">LMG 2657</strain>
    </source>
</reference>
<dbReference type="PANTHER" id="PTHR30472">
    <property type="entry name" value="FERRIC ENTEROBACTIN TRANSPORT SYSTEM PERMEASE PROTEIN"/>
    <property type="match status" value="1"/>
</dbReference>
<dbReference type="CDD" id="cd06550">
    <property type="entry name" value="TM_ABC_iron-siderophores_like"/>
    <property type="match status" value="2"/>
</dbReference>
<dbReference type="EMBL" id="MLJI01000003">
    <property type="protein sequence ID" value="ORM87723.1"/>
    <property type="molecule type" value="Genomic_DNA"/>
</dbReference>
<feature type="transmembrane region" description="Helical" evidence="8">
    <location>
        <begin position="347"/>
        <end position="369"/>
    </location>
</feature>
<dbReference type="SUPFAM" id="SSF81345">
    <property type="entry name" value="ABC transporter involved in vitamin B12 uptake, BtuC"/>
    <property type="match status" value="2"/>
</dbReference>
<keyword evidence="6 8" id="KW-1133">Transmembrane helix</keyword>
<keyword evidence="7 8" id="KW-0472">Membrane</keyword>
<feature type="transmembrane region" description="Helical" evidence="8">
    <location>
        <begin position="56"/>
        <end position="76"/>
    </location>
</feature>
<feature type="transmembrane region" description="Helical" evidence="8">
    <location>
        <begin position="602"/>
        <end position="620"/>
    </location>
</feature>
<dbReference type="Proteomes" id="UP000193749">
    <property type="component" value="Unassembled WGS sequence"/>
</dbReference>
<comment type="subcellular location">
    <subcellularLocation>
        <location evidence="1">Cell membrane</location>
        <topology evidence="1">Multi-pass membrane protein</topology>
    </subcellularLocation>
</comment>
<dbReference type="OrthoDB" id="9811721at2"/>
<feature type="transmembrane region" description="Helical" evidence="8">
    <location>
        <begin position="244"/>
        <end position="263"/>
    </location>
</feature>
<dbReference type="Pfam" id="PF01032">
    <property type="entry name" value="FecCD"/>
    <property type="match status" value="2"/>
</dbReference>
<keyword evidence="3" id="KW-0813">Transport</keyword>
<keyword evidence="5 8" id="KW-0812">Transmembrane</keyword>
<dbReference type="NCBIfam" id="NF007866">
    <property type="entry name" value="PRK10577.1-2"/>
    <property type="match status" value="1"/>
</dbReference>
<evidence type="ECO:0000313" key="9">
    <source>
        <dbReference type="EMBL" id="ORM87723.1"/>
    </source>
</evidence>
<evidence type="ECO:0000256" key="4">
    <source>
        <dbReference type="ARBA" id="ARBA00022475"/>
    </source>
</evidence>
<keyword evidence="10" id="KW-1185">Reference proteome</keyword>
<dbReference type="GO" id="GO:0033214">
    <property type="term" value="P:siderophore-iron import into cell"/>
    <property type="evidence" value="ECO:0007669"/>
    <property type="project" value="TreeGrafter"/>
</dbReference>
<feature type="transmembrane region" description="Helical" evidence="8">
    <location>
        <begin position="299"/>
        <end position="322"/>
    </location>
</feature>